<evidence type="ECO:0000313" key="8">
    <source>
        <dbReference type="EMBL" id="RUQ72063.1"/>
    </source>
</evidence>
<evidence type="ECO:0000313" key="9">
    <source>
        <dbReference type="Proteomes" id="UP000280346"/>
    </source>
</evidence>
<dbReference type="GO" id="GO:0000156">
    <property type="term" value="F:phosphorelay response regulator activity"/>
    <property type="evidence" value="ECO:0007669"/>
    <property type="project" value="TreeGrafter"/>
</dbReference>
<dbReference type="Pfam" id="PF00512">
    <property type="entry name" value="HisKA"/>
    <property type="match status" value="1"/>
</dbReference>
<dbReference type="SMART" id="SM00387">
    <property type="entry name" value="HATPase_c"/>
    <property type="match status" value="1"/>
</dbReference>
<name>A0A3S0XBQ2_9PROT</name>
<reference evidence="8 9" key="1">
    <citation type="submission" date="2018-12" db="EMBL/GenBank/DDBJ databases">
        <authorList>
            <person name="Yang Y."/>
        </authorList>
    </citation>
    <scope>NUCLEOTIDE SEQUENCE [LARGE SCALE GENOMIC DNA]</scope>
    <source>
        <strain evidence="8 9">GSF71</strain>
    </source>
</reference>
<dbReference type="InterPro" id="IPR004358">
    <property type="entry name" value="Sig_transdc_His_kin-like_C"/>
</dbReference>
<comment type="caution">
    <text evidence="8">The sequence shown here is derived from an EMBL/GenBank/DDBJ whole genome shotgun (WGS) entry which is preliminary data.</text>
</comment>
<dbReference type="EMBL" id="RZIJ01000007">
    <property type="protein sequence ID" value="RUQ72063.1"/>
    <property type="molecule type" value="Genomic_DNA"/>
</dbReference>
<keyword evidence="3" id="KW-0597">Phosphoprotein</keyword>
<dbReference type="EC" id="2.7.13.3" evidence="2"/>
<dbReference type="InterPro" id="IPR036097">
    <property type="entry name" value="HisK_dim/P_sf"/>
</dbReference>
<organism evidence="8 9">
    <name type="scientific">Azospirillum doebereinerae</name>
    <dbReference type="NCBI Taxonomy" id="92933"/>
    <lineage>
        <taxon>Bacteria</taxon>
        <taxon>Pseudomonadati</taxon>
        <taxon>Pseudomonadota</taxon>
        <taxon>Alphaproteobacteria</taxon>
        <taxon>Rhodospirillales</taxon>
        <taxon>Azospirillaceae</taxon>
        <taxon>Azospirillum</taxon>
    </lineage>
</organism>
<dbReference type="GO" id="GO:0007234">
    <property type="term" value="P:osmosensory signaling via phosphorelay pathway"/>
    <property type="evidence" value="ECO:0007669"/>
    <property type="project" value="TreeGrafter"/>
</dbReference>
<dbReference type="CDD" id="cd19410">
    <property type="entry name" value="HK9-like_sensor"/>
    <property type="match status" value="1"/>
</dbReference>
<keyword evidence="9" id="KW-1185">Reference proteome</keyword>
<dbReference type="PANTHER" id="PTHR42878">
    <property type="entry name" value="TWO-COMPONENT HISTIDINE KINASE"/>
    <property type="match status" value="1"/>
</dbReference>
<keyword evidence="5" id="KW-0418">Kinase</keyword>
<dbReference type="Pfam" id="PF05227">
    <property type="entry name" value="CHASE3"/>
    <property type="match status" value="1"/>
</dbReference>
<feature type="transmembrane region" description="Helical" evidence="6">
    <location>
        <begin position="187"/>
        <end position="208"/>
    </location>
</feature>
<dbReference type="RefSeq" id="WP_126997650.1">
    <property type="nucleotide sequence ID" value="NZ_JBNPXW010000005.1"/>
</dbReference>
<comment type="catalytic activity">
    <reaction evidence="1">
        <text>ATP + protein L-histidine = ADP + protein N-phospho-L-histidine.</text>
        <dbReference type="EC" id="2.7.13.3"/>
    </reaction>
</comment>
<dbReference type="Pfam" id="PF02518">
    <property type="entry name" value="HATPase_c"/>
    <property type="match status" value="1"/>
</dbReference>
<evidence type="ECO:0000256" key="1">
    <source>
        <dbReference type="ARBA" id="ARBA00000085"/>
    </source>
</evidence>
<dbReference type="GO" id="GO:0000155">
    <property type="term" value="F:phosphorelay sensor kinase activity"/>
    <property type="evidence" value="ECO:0007669"/>
    <property type="project" value="InterPro"/>
</dbReference>
<dbReference type="GO" id="GO:0030295">
    <property type="term" value="F:protein kinase activator activity"/>
    <property type="evidence" value="ECO:0007669"/>
    <property type="project" value="TreeGrafter"/>
</dbReference>
<proteinExistence type="predicted"/>
<dbReference type="PRINTS" id="PR00344">
    <property type="entry name" value="BCTRLSENSOR"/>
</dbReference>
<protein>
    <recommendedName>
        <fullName evidence="2">histidine kinase</fullName>
        <ecNumber evidence="2">2.7.13.3</ecNumber>
    </recommendedName>
</protein>
<dbReference type="Proteomes" id="UP000280346">
    <property type="component" value="Unassembled WGS sequence"/>
</dbReference>
<dbReference type="PROSITE" id="PS50109">
    <property type="entry name" value="HIS_KIN"/>
    <property type="match status" value="1"/>
</dbReference>
<dbReference type="Gene3D" id="1.10.287.130">
    <property type="match status" value="1"/>
</dbReference>
<dbReference type="OrthoDB" id="9808408at2"/>
<dbReference type="InterPro" id="IPR036890">
    <property type="entry name" value="HATPase_C_sf"/>
</dbReference>
<dbReference type="AlphaFoldDB" id="A0A3S0XBQ2"/>
<evidence type="ECO:0000256" key="5">
    <source>
        <dbReference type="ARBA" id="ARBA00022777"/>
    </source>
</evidence>
<dbReference type="InterPro" id="IPR003594">
    <property type="entry name" value="HATPase_dom"/>
</dbReference>
<dbReference type="InterPro" id="IPR007891">
    <property type="entry name" value="CHASE3"/>
</dbReference>
<dbReference type="CDD" id="cd00082">
    <property type="entry name" value="HisKA"/>
    <property type="match status" value="1"/>
</dbReference>
<dbReference type="SUPFAM" id="SSF55874">
    <property type="entry name" value="ATPase domain of HSP90 chaperone/DNA topoisomerase II/histidine kinase"/>
    <property type="match status" value="1"/>
</dbReference>
<feature type="domain" description="Histidine kinase" evidence="7">
    <location>
        <begin position="252"/>
        <end position="488"/>
    </location>
</feature>
<evidence type="ECO:0000256" key="2">
    <source>
        <dbReference type="ARBA" id="ARBA00012438"/>
    </source>
</evidence>
<dbReference type="CDD" id="cd00075">
    <property type="entry name" value="HATPase"/>
    <property type="match status" value="1"/>
</dbReference>
<keyword evidence="6" id="KW-0812">Transmembrane</keyword>
<evidence type="ECO:0000256" key="3">
    <source>
        <dbReference type="ARBA" id="ARBA00022553"/>
    </source>
</evidence>
<gene>
    <name evidence="8" type="ORF">EJ913_10855</name>
</gene>
<dbReference type="PANTHER" id="PTHR42878:SF15">
    <property type="entry name" value="BACTERIOPHYTOCHROME"/>
    <property type="match status" value="1"/>
</dbReference>
<keyword evidence="6" id="KW-0472">Membrane</keyword>
<evidence type="ECO:0000256" key="6">
    <source>
        <dbReference type="SAM" id="Phobius"/>
    </source>
</evidence>
<keyword evidence="4" id="KW-0808">Transferase</keyword>
<dbReference type="SUPFAM" id="SSF47384">
    <property type="entry name" value="Homodimeric domain of signal transducing histidine kinase"/>
    <property type="match status" value="1"/>
</dbReference>
<evidence type="ECO:0000259" key="7">
    <source>
        <dbReference type="PROSITE" id="PS50109"/>
    </source>
</evidence>
<dbReference type="InterPro" id="IPR050351">
    <property type="entry name" value="BphY/WalK/GraS-like"/>
</dbReference>
<dbReference type="SMART" id="SM00388">
    <property type="entry name" value="HisKA"/>
    <property type="match status" value="1"/>
</dbReference>
<dbReference type="Gene3D" id="3.30.565.10">
    <property type="entry name" value="Histidine kinase-like ATPase, C-terminal domain"/>
    <property type="match status" value="1"/>
</dbReference>
<evidence type="ECO:0000256" key="4">
    <source>
        <dbReference type="ARBA" id="ARBA00022679"/>
    </source>
</evidence>
<dbReference type="InterPro" id="IPR003661">
    <property type="entry name" value="HisK_dim/P_dom"/>
</dbReference>
<accession>A0A3S0XBQ2</accession>
<feature type="transmembrane region" description="Helical" evidence="6">
    <location>
        <begin position="12"/>
        <end position="34"/>
    </location>
</feature>
<keyword evidence="6" id="KW-1133">Transmembrane helix</keyword>
<sequence length="499" mass="54396">MPVSSTTVTRRTLLMLLAGALTLLAIVAMSGWLAESTRRYSQAVARMTEIRVVAGNLLSQLQDAEIGQRGYLLTGDRHYLQPYENARNAVGGTVARLRRVNEGEAGTAGVVDRIGSLAVAKLEELEQTIALSEAGRKDEALAIVRTDRGMRLMDEARRSLADLIGQADAQLDAQVTAMGEQASLSRWVATLGTLFILLVVGGAVGIVLRYTRELVQAQRAIQILNGTLEQRVSERTVDLQRANDEIQRFAYIVSHDLRAPLVNVMGFTSEFQEGLASVRAHLDRQPAEQDDAVASEAKRAMAEDLPEAIGFIRASTTKMDRLINAILTLSRQGRRTLTPEPVSMQELLENTVASVRHQASELRCAIDVASPLPSLVSDRLALEQIFGNLIDNAVKYLDPVRPGRISVRGRADGNGLVFEVADNGRGIAPQDRERIFELFRRAGVQDRPGEGIGLAHVRALVRRLQGDVTVDSTPGQGSVFRITLPKILTLSPETPAHEA</sequence>
<dbReference type="InterPro" id="IPR005467">
    <property type="entry name" value="His_kinase_dom"/>
</dbReference>